<dbReference type="InterPro" id="IPR011990">
    <property type="entry name" value="TPR-like_helical_dom_sf"/>
</dbReference>
<keyword evidence="2" id="KW-1185">Reference proteome</keyword>
<dbReference type="NCBIfam" id="NF038257">
    <property type="entry name" value="exopoly_VpsP"/>
    <property type="match status" value="1"/>
</dbReference>
<dbReference type="EMBL" id="BAAAFA010000001">
    <property type="protein sequence ID" value="GAA0810272.1"/>
    <property type="molecule type" value="Genomic_DNA"/>
</dbReference>
<name>A0ABN1L266_9GAMM</name>
<reference evidence="1 2" key="1">
    <citation type="journal article" date="2019" name="Int. J. Syst. Evol. Microbiol.">
        <title>The Global Catalogue of Microorganisms (GCM) 10K type strain sequencing project: providing services to taxonomists for standard genome sequencing and annotation.</title>
        <authorList>
            <consortium name="The Broad Institute Genomics Platform"/>
            <consortium name="The Broad Institute Genome Sequencing Center for Infectious Disease"/>
            <person name="Wu L."/>
            <person name="Ma J."/>
        </authorList>
    </citation>
    <scope>NUCLEOTIDE SEQUENCE [LARGE SCALE GENOMIC DNA]</scope>
    <source>
        <strain evidence="1 2">JCM 15608</strain>
    </source>
</reference>
<proteinExistence type="predicted"/>
<evidence type="ECO:0000313" key="2">
    <source>
        <dbReference type="Proteomes" id="UP001500021"/>
    </source>
</evidence>
<dbReference type="Proteomes" id="UP001500021">
    <property type="component" value="Unassembled WGS sequence"/>
</dbReference>
<dbReference type="Gene3D" id="1.25.40.10">
    <property type="entry name" value="Tetratricopeptide repeat domain"/>
    <property type="match status" value="1"/>
</dbReference>
<dbReference type="RefSeq" id="WP_343813603.1">
    <property type="nucleotide sequence ID" value="NZ_BAAAFA010000001.1"/>
</dbReference>
<evidence type="ECO:0000313" key="1">
    <source>
        <dbReference type="EMBL" id="GAA0810272.1"/>
    </source>
</evidence>
<protein>
    <submittedName>
        <fullName evidence="1">Uncharacterized protein</fullName>
    </submittedName>
</protein>
<dbReference type="SUPFAM" id="SSF48452">
    <property type="entry name" value="TPR-like"/>
    <property type="match status" value="1"/>
</dbReference>
<organism evidence="1 2">
    <name type="scientific">Colwellia asteriadis</name>
    <dbReference type="NCBI Taxonomy" id="517723"/>
    <lineage>
        <taxon>Bacteria</taxon>
        <taxon>Pseudomonadati</taxon>
        <taxon>Pseudomonadota</taxon>
        <taxon>Gammaproteobacteria</taxon>
        <taxon>Alteromonadales</taxon>
        <taxon>Colwelliaceae</taxon>
        <taxon>Colwellia</taxon>
    </lineage>
</organism>
<accession>A0ABN1L266</accession>
<comment type="caution">
    <text evidence="1">The sequence shown here is derived from an EMBL/GenBank/DDBJ whole genome shotgun (WGS) entry which is preliminary data.</text>
</comment>
<sequence>MTSLQKTLLTLLFFVLLYLAAQAVTMLNANLHYYKAFQLKELWLKNQALSDKSQYLTAINAINNANNKHPNNPHYLVTQGLILEWGGISSIFSPSEQKSNLVEAKKYYLKSLELRPTWPVTWATLAILKWRLNEIDQELINYLHQADKYGSNIIEVHQAWVDIGFYLYQNKSPYTAQIMSGLRRHLQLMLQDKQPWVRRSAINIIKRHHKEALVCKWLLTYSFDTSEQQRAICQ</sequence>
<gene>
    <name evidence="1" type="ORF">GCM10009111_00880</name>
</gene>